<dbReference type="EMBL" id="QTTT01000001">
    <property type="protein sequence ID" value="REF00301.1"/>
    <property type="molecule type" value="Genomic_DNA"/>
</dbReference>
<keyword evidence="1" id="KW-0723">Serine/threonine-protein kinase</keyword>
<accession>A0A3D9T0H6</accession>
<protein>
    <submittedName>
        <fullName evidence="3">Anti-sigma regulatory factor (Ser/Thr protein kinase)</fullName>
    </submittedName>
</protein>
<dbReference type="InterPro" id="IPR003594">
    <property type="entry name" value="HATPase_dom"/>
</dbReference>
<dbReference type="SUPFAM" id="SSF55874">
    <property type="entry name" value="ATPase domain of HSP90 chaperone/DNA topoisomerase II/histidine kinase"/>
    <property type="match status" value="1"/>
</dbReference>
<proteinExistence type="predicted"/>
<evidence type="ECO:0000259" key="2">
    <source>
        <dbReference type="Pfam" id="PF13581"/>
    </source>
</evidence>
<gene>
    <name evidence="3" type="ORF">DFJ69_5832</name>
</gene>
<evidence type="ECO:0000313" key="4">
    <source>
        <dbReference type="Proteomes" id="UP000256661"/>
    </source>
</evidence>
<sequence length="120" mass="13383">MEILGKHTVPRAASAVRDGRREVQRIAEVFTADTDVLYDLGVLTSEAVTNAYLHGTGGIDVTVSRTIRGIRVEVRDHGCEHDQADRRDNGRGLTAIRVLSTRWGMEMGPHETRLWFEVAL</sequence>
<name>A0A3D9T0H6_9ACTN</name>
<dbReference type="AlphaFoldDB" id="A0A3D9T0H6"/>
<feature type="domain" description="Histidine kinase/HSP90-like ATPase" evidence="2">
    <location>
        <begin position="12"/>
        <end position="115"/>
    </location>
</feature>
<dbReference type="InterPro" id="IPR036890">
    <property type="entry name" value="HATPase_C_sf"/>
</dbReference>
<dbReference type="CDD" id="cd16936">
    <property type="entry name" value="HATPase_RsbW-like"/>
    <property type="match status" value="1"/>
</dbReference>
<comment type="caution">
    <text evidence="3">The sequence shown here is derived from an EMBL/GenBank/DDBJ whole genome shotgun (WGS) entry which is preliminary data.</text>
</comment>
<dbReference type="PANTHER" id="PTHR35526:SF3">
    <property type="entry name" value="ANTI-SIGMA-F FACTOR RSBW"/>
    <property type="match status" value="1"/>
</dbReference>
<evidence type="ECO:0000256" key="1">
    <source>
        <dbReference type="ARBA" id="ARBA00022527"/>
    </source>
</evidence>
<organism evidence="3 4">
    <name type="scientific">Thermomonospora umbrina</name>
    <dbReference type="NCBI Taxonomy" id="111806"/>
    <lineage>
        <taxon>Bacteria</taxon>
        <taxon>Bacillati</taxon>
        <taxon>Actinomycetota</taxon>
        <taxon>Actinomycetes</taxon>
        <taxon>Streptosporangiales</taxon>
        <taxon>Thermomonosporaceae</taxon>
        <taxon>Thermomonospora</taxon>
    </lineage>
</organism>
<dbReference type="GO" id="GO:0004674">
    <property type="term" value="F:protein serine/threonine kinase activity"/>
    <property type="evidence" value="ECO:0007669"/>
    <property type="project" value="UniProtKB-KW"/>
</dbReference>
<evidence type="ECO:0000313" key="3">
    <source>
        <dbReference type="EMBL" id="REF00301.1"/>
    </source>
</evidence>
<keyword evidence="1" id="KW-0808">Transferase</keyword>
<keyword evidence="4" id="KW-1185">Reference proteome</keyword>
<dbReference type="Pfam" id="PF13581">
    <property type="entry name" value="HATPase_c_2"/>
    <property type="match status" value="1"/>
</dbReference>
<reference evidence="3 4" key="1">
    <citation type="submission" date="2018-08" db="EMBL/GenBank/DDBJ databases">
        <title>Sequencing the genomes of 1000 actinobacteria strains.</title>
        <authorList>
            <person name="Klenk H.-P."/>
        </authorList>
    </citation>
    <scope>NUCLEOTIDE SEQUENCE [LARGE SCALE GENOMIC DNA]</scope>
    <source>
        <strain evidence="3 4">DSM 43927</strain>
    </source>
</reference>
<keyword evidence="1" id="KW-0418">Kinase</keyword>
<dbReference type="PANTHER" id="PTHR35526">
    <property type="entry name" value="ANTI-SIGMA-F FACTOR RSBW-RELATED"/>
    <property type="match status" value="1"/>
</dbReference>
<dbReference type="InterPro" id="IPR050267">
    <property type="entry name" value="Anti-sigma-factor_SerPK"/>
</dbReference>
<dbReference type="Proteomes" id="UP000256661">
    <property type="component" value="Unassembled WGS sequence"/>
</dbReference>
<dbReference type="Gene3D" id="3.30.565.10">
    <property type="entry name" value="Histidine kinase-like ATPase, C-terminal domain"/>
    <property type="match status" value="1"/>
</dbReference>